<proteinExistence type="predicted"/>
<dbReference type="Proteomes" id="UP000296374">
    <property type="component" value="Plasmid unnamed8"/>
</dbReference>
<evidence type="ECO:0000313" key="1">
    <source>
        <dbReference type="EMBL" id="QDA35787.1"/>
    </source>
</evidence>
<evidence type="ECO:0000313" key="2">
    <source>
        <dbReference type="Proteomes" id="UP000296374"/>
    </source>
</evidence>
<dbReference type="AlphaFoldDB" id="A0A4Y5SQL6"/>
<dbReference type="EMBL" id="CP040759">
    <property type="protein sequence ID" value="QDA35787.1"/>
    <property type="molecule type" value="Genomic_DNA"/>
</dbReference>
<sequence length="970" mass="107311">MIPVSTRLFRDFLGSVIAEHVFSEAEREAHNGPLAVTQQKDIAAGKRIEARTPRLMMMSGKGGYVEGESFKDRLKFRNVTLLDHLTSVTRGAAVFAEIDLRAAGVHEEVLPVRIVRIMATAFLHDADKILDLPRKESEALTAAHIAELMSHYGIAAFLTRYGAQMSAETLLARINAVEISRSDMIAPGMKLLPIEEAKDSLYVRLADRLDGIFLDTTRPIGDVVGELERFEGLRSKDLKQGWTAFSLRSPHTPFLLDELQRAFSVAVYDRKGCPPLVEVHHDGELLLVCQQDVAEEAMEVALNEASKRLRLDLRADINPKGSRDILDSGAEVSDLEEAFRYDSREASKALYVHIRLLNEDAWRQAMAAFFGDLGFAPSLSGIDTFTSKGSKHFQPWFILDENDPRLPILKDAACIVMALGCSEPTSRVLAARVPDAATREQELVTLASELGFDVPEWVVETKHQGSRQSLLAAWIAALGARDPDLRHHVFGFDGLLSLWLCGDGADRAGLFEKIGDPSSRFIEAARKWLDATLRRRFLDAEIGAPFGYCHFTNAPVSAKAVINKKSGIKGLNVSAFSGREGRPESHESAKSLTLVSDFAFAEHRLRTMQAEKTGNFAKDLPANVSSPTAMGLFATLGLSSDLRDAFLDLNHFDLMRLDLKSGRQVYVDRDQYGARKVFARHVGVPARTADLITLIRMMMESALRLGRPVHVFQGMPSPQAGFVHFDILPAALRKAFGGNSFRIEQLPQALFLLGIAEQLCASEMQNVGIEVALRILDPETRFGATCEAILILDRLPDDRAKTLMGLRMALMTIAKKEYAMHAEKDSALINFARAMARVQAAPKRDASNNERSLGLRIALEAVEGCVRIGETSEEAMIAAIAGKLEAEFDRSARLEHRGSFGDRPFPRKSAQDAATIFITQVWPRAFRSRPPVSKDRRIAFAIYQVSFTEESYRPRSGAETPSLETTENGK</sequence>
<keyword evidence="1" id="KW-0614">Plasmid</keyword>
<accession>A0A4Y5SQL6</accession>
<geneLocation type="plasmid" evidence="1 2">
    <name>unnamed8</name>
</geneLocation>
<dbReference type="KEGG" id="plia:E4191_16615"/>
<protein>
    <submittedName>
        <fullName evidence="1">Uncharacterized protein</fullName>
    </submittedName>
</protein>
<reference evidence="2" key="1">
    <citation type="submission" date="2019-05" db="EMBL/GenBank/DDBJ databases">
        <title>Tamlana fucoidanivorans sp. nov., isolated from the surface of algae collected from Fujian province in China.</title>
        <authorList>
            <person name="Li J."/>
        </authorList>
    </citation>
    <scope>NUCLEOTIDE SEQUENCE [LARGE SCALE GENOMIC DNA]</scope>
    <source>
        <strain evidence="2">2251</strain>
        <plasmid evidence="2">unnamed8</plasmid>
    </source>
</reference>
<gene>
    <name evidence="1" type="ORF">E4191_16615</name>
</gene>
<name>A0A4Y5SQL6_9RHOB</name>
<organism evidence="1 2">
    <name type="scientific">Paracoccus liaowanqingii</name>
    <dbReference type="NCBI Taxonomy" id="2560053"/>
    <lineage>
        <taxon>Bacteria</taxon>
        <taxon>Pseudomonadati</taxon>
        <taxon>Pseudomonadota</taxon>
        <taxon>Alphaproteobacteria</taxon>
        <taxon>Rhodobacterales</taxon>
        <taxon>Paracoccaceae</taxon>
        <taxon>Paracoccus</taxon>
    </lineage>
</organism>
<dbReference type="RefSeq" id="WP_139615608.1">
    <property type="nucleotide sequence ID" value="NZ_CP040759.1"/>
</dbReference>